<dbReference type="AlphaFoldDB" id="A0A387HN53"/>
<accession>A0A387HN53</accession>
<organism evidence="2 3">
    <name type="scientific">Streptomyces hundungensis</name>
    <dbReference type="NCBI Taxonomy" id="1077946"/>
    <lineage>
        <taxon>Bacteria</taxon>
        <taxon>Bacillati</taxon>
        <taxon>Actinomycetota</taxon>
        <taxon>Actinomycetes</taxon>
        <taxon>Kitasatosporales</taxon>
        <taxon>Streptomycetaceae</taxon>
        <taxon>Streptomyces</taxon>
    </lineage>
</organism>
<evidence type="ECO:0000259" key="1">
    <source>
        <dbReference type="PROSITE" id="PS50943"/>
    </source>
</evidence>
<dbReference type="Gene3D" id="1.10.260.40">
    <property type="entry name" value="lambda repressor-like DNA-binding domains"/>
    <property type="match status" value="1"/>
</dbReference>
<protein>
    <recommendedName>
        <fullName evidence="1">HTH cro/C1-type domain-containing protein</fullName>
    </recommendedName>
</protein>
<dbReference type="Pfam" id="PF13560">
    <property type="entry name" value="HTH_31"/>
    <property type="match status" value="1"/>
</dbReference>
<dbReference type="SUPFAM" id="SSF47413">
    <property type="entry name" value="lambda repressor-like DNA-binding domains"/>
    <property type="match status" value="1"/>
</dbReference>
<dbReference type="InterPro" id="IPR010982">
    <property type="entry name" value="Lambda_DNA-bd_dom_sf"/>
</dbReference>
<dbReference type="InterPro" id="IPR043917">
    <property type="entry name" value="DUF5753"/>
</dbReference>
<dbReference type="GO" id="GO:0003677">
    <property type="term" value="F:DNA binding"/>
    <property type="evidence" value="ECO:0007669"/>
    <property type="project" value="InterPro"/>
</dbReference>
<evidence type="ECO:0000313" key="2">
    <source>
        <dbReference type="EMBL" id="AYG85325.1"/>
    </source>
</evidence>
<dbReference type="InterPro" id="IPR007278">
    <property type="entry name" value="DUF397"/>
</dbReference>
<gene>
    <name evidence="2" type="ORF">DWB77_07542</name>
</gene>
<dbReference type="CDD" id="cd00093">
    <property type="entry name" value="HTH_XRE"/>
    <property type="match status" value="1"/>
</dbReference>
<dbReference type="Pfam" id="PF19054">
    <property type="entry name" value="DUF5753"/>
    <property type="match status" value="1"/>
</dbReference>
<dbReference type="Proteomes" id="UP000271554">
    <property type="component" value="Chromosome"/>
</dbReference>
<reference evidence="2 3" key="1">
    <citation type="submission" date="2018-10" db="EMBL/GenBank/DDBJ databases">
        <title>Relationship between Morphology and Antimicrobial Activity in Streptomyces.</title>
        <authorList>
            <person name="Kang H.J."/>
            <person name="Kim S.B."/>
        </authorList>
    </citation>
    <scope>NUCLEOTIDE SEQUENCE [LARGE SCALE GENOMIC DNA]</scope>
    <source>
        <strain evidence="2 3">BH38</strain>
    </source>
</reference>
<dbReference type="EMBL" id="CP032698">
    <property type="protein sequence ID" value="AYG85325.1"/>
    <property type="molecule type" value="Genomic_DNA"/>
</dbReference>
<dbReference type="Pfam" id="PF04149">
    <property type="entry name" value="DUF397"/>
    <property type="match status" value="1"/>
</dbReference>
<dbReference type="SMART" id="SM00530">
    <property type="entry name" value="HTH_XRE"/>
    <property type="match status" value="1"/>
</dbReference>
<proteinExistence type="predicted"/>
<dbReference type="KEGG" id="shun:DWB77_07542"/>
<name>A0A387HN53_9ACTN</name>
<dbReference type="InterPro" id="IPR001387">
    <property type="entry name" value="Cro/C1-type_HTH"/>
</dbReference>
<feature type="domain" description="HTH cro/C1-type" evidence="1">
    <location>
        <begin position="37"/>
        <end position="78"/>
    </location>
</feature>
<dbReference type="RefSeq" id="WP_162952734.1">
    <property type="nucleotide sequence ID" value="NZ_CP032698.1"/>
</dbReference>
<evidence type="ECO:0000313" key="3">
    <source>
        <dbReference type="Proteomes" id="UP000271554"/>
    </source>
</evidence>
<sequence>MTQKSAPMTGKTALPTIKRRRVGAQLRRWRAEMPSGEAAKLMGWSSPRLSRVERGLYKISATDVRKICGFYGIEDNSAIEEVAKVAEEPPGGGWWAPYVGRVSQPYLDFVELEAEAETICTHHPVVIPGLLQSAGYVREIIGRDPLSPVKEQTAEQLVSIRLARQELLSRTDTPVNVHAILPESALHARFENPAVMRDQLRKLLDIAERPSTKVQIVPLTARPASAPTADHRHVVPPPWSPVASLDNSMGGTHTEDAETVDYHATLFDKLANTALPVDKTRDLISEYLKDSTSEQQEDLHAPELVGAHWRKSSYSGDNSGQCVEVADLIDTSYAGVAVRDSKNPAGPALLLDPQVFAGFIGDVAHGRI</sequence>
<keyword evidence="3" id="KW-1185">Reference proteome</keyword>
<dbReference type="PROSITE" id="PS50943">
    <property type="entry name" value="HTH_CROC1"/>
    <property type="match status" value="1"/>
</dbReference>